<dbReference type="SUPFAM" id="SSF51161">
    <property type="entry name" value="Trimeric LpxA-like enzymes"/>
    <property type="match status" value="1"/>
</dbReference>
<keyword evidence="5" id="KW-0206">Cytoskeleton</keyword>
<dbReference type="Proteomes" id="UP001357485">
    <property type="component" value="Unassembled WGS sequence"/>
</dbReference>
<dbReference type="InterPro" id="IPR011004">
    <property type="entry name" value="Trimer_LpxA-like_sf"/>
</dbReference>
<evidence type="ECO:0000256" key="4">
    <source>
        <dbReference type="ARBA" id="ARBA00022490"/>
    </source>
</evidence>
<evidence type="ECO:0000313" key="9">
    <source>
        <dbReference type="Proteomes" id="UP001357485"/>
    </source>
</evidence>
<comment type="caution">
    <text evidence="8">The sequence shown here is derived from an EMBL/GenBank/DDBJ whole genome shotgun (WGS) entry which is preliminary data.</text>
</comment>
<feature type="compositionally biased region" description="Polar residues" evidence="7">
    <location>
        <begin position="17"/>
        <end position="26"/>
    </location>
</feature>
<gene>
    <name evidence="8" type="ORF">LTR16_001045</name>
</gene>
<comment type="function">
    <text evidence="6">Part of the dynactin complex that activates the molecular motor dynein for ultra-processive transport along microtubules.</text>
</comment>
<dbReference type="EMBL" id="JAVRRA010000045">
    <property type="protein sequence ID" value="KAK5295347.1"/>
    <property type="molecule type" value="Genomic_DNA"/>
</dbReference>
<keyword evidence="4" id="KW-0963">Cytoplasm</keyword>
<keyword evidence="9" id="KW-1185">Reference proteome</keyword>
<reference evidence="8 9" key="1">
    <citation type="submission" date="2023-08" db="EMBL/GenBank/DDBJ databases">
        <title>Black Yeasts Isolated from many extreme environments.</title>
        <authorList>
            <person name="Coleine C."/>
            <person name="Stajich J.E."/>
            <person name="Selbmann L."/>
        </authorList>
    </citation>
    <scope>NUCLEOTIDE SEQUENCE [LARGE SCALE GENOMIC DNA]</scope>
    <source>
        <strain evidence="8 9">CCFEE 536</strain>
    </source>
</reference>
<evidence type="ECO:0000256" key="6">
    <source>
        <dbReference type="ARBA" id="ARBA00034687"/>
    </source>
</evidence>
<feature type="region of interest" description="Disordered" evidence="7">
    <location>
        <begin position="1"/>
        <end position="32"/>
    </location>
</feature>
<organism evidence="8 9">
    <name type="scientific">Cryomyces antarcticus</name>
    <dbReference type="NCBI Taxonomy" id="329879"/>
    <lineage>
        <taxon>Eukaryota</taxon>
        <taxon>Fungi</taxon>
        <taxon>Dikarya</taxon>
        <taxon>Ascomycota</taxon>
        <taxon>Pezizomycotina</taxon>
        <taxon>Dothideomycetes</taxon>
        <taxon>Dothideomycetes incertae sedis</taxon>
        <taxon>Cryomyces</taxon>
    </lineage>
</organism>
<sequence length="202" mass="21186">MSPPPTKRPPKPAGLSTAPSKHVSSSPRPPTTIAPTAVIADKALLIGIHPIIIAENVVVHPHAKLISTYGSLTIGPGCIIAERAVVGPTSGMRATILEANVTVESGAVVEAAIVDEGTIVETAAVLGAGAVVGSYCRISASCGVIPDEVLPDFTVVFGAGQRRIDRTMERYESIREMRGKGQLQQVELLRRLIPSNARKWAS</sequence>
<name>A0ABR0M8Q1_9PEZI</name>
<protein>
    <recommendedName>
        <fullName evidence="3">Dynactin subunit 6</fullName>
    </recommendedName>
</protein>
<comment type="subcellular location">
    <subcellularLocation>
        <location evidence="1">Cytoplasm</location>
        <location evidence="1">Cytoskeleton</location>
    </subcellularLocation>
</comment>
<dbReference type="Gene3D" id="2.160.10.10">
    <property type="entry name" value="Hexapeptide repeat proteins"/>
    <property type="match status" value="1"/>
</dbReference>
<evidence type="ECO:0000256" key="2">
    <source>
        <dbReference type="ARBA" id="ARBA00007719"/>
    </source>
</evidence>
<evidence type="ECO:0000256" key="1">
    <source>
        <dbReference type="ARBA" id="ARBA00004245"/>
    </source>
</evidence>
<dbReference type="PANTHER" id="PTHR13072:SF0">
    <property type="entry name" value="DYNACTIN SUBUNIT 6"/>
    <property type="match status" value="1"/>
</dbReference>
<evidence type="ECO:0000256" key="7">
    <source>
        <dbReference type="SAM" id="MobiDB-lite"/>
    </source>
</evidence>
<dbReference type="PANTHER" id="PTHR13072">
    <property type="entry name" value="DYNACTIN 6"/>
    <property type="match status" value="1"/>
</dbReference>
<proteinExistence type="inferred from homology"/>
<accession>A0ABR0M8Q1</accession>
<evidence type="ECO:0000313" key="8">
    <source>
        <dbReference type="EMBL" id="KAK5295347.1"/>
    </source>
</evidence>
<comment type="similarity">
    <text evidence="2">Belongs to the dynactin subunits 5/6 family. Dynactin subunit 6 subfamily.</text>
</comment>
<evidence type="ECO:0000256" key="3">
    <source>
        <dbReference type="ARBA" id="ARBA00016573"/>
    </source>
</evidence>
<dbReference type="InterPro" id="IPR027777">
    <property type="entry name" value="DCTN6"/>
</dbReference>
<evidence type="ECO:0000256" key="5">
    <source>
        <dbReference type="ARBA" id="ARBA00023212"/>
    </source>
</evidence>